<name>A0AAE6V1G2_9PSED</name>
<proteinExistence type="predicted"/>
<dbReference type="EMBL" id="CP040324">
    <property type="protein sequence ID" value="QHB27051.1"/>
    <property type="molecule type" value="Genomic_DNA"/>
</dbReference>
<dbReference type="GO" id="GO:0004497">
    <property type="term" value="F:monooxygenase activity"/>
    <property type="evidence" value="ECO:0007669"/>
    <property type="project" value="UniProtKB-KW"/>
</dbReference>
<organism evidence="1 2">
    <name type="scientific">Pseudomonas monteilii</name>
    <dbReference type="NCBI Taxonomy" id="76759"/>
    <lineage>
        <taxon>Bacteria</taxon>
        <taxon>Pseudomonadati</taxon>
        <taxon>Pseudomonadota</taxon>
        <taxon>Gammaproteobacteria</taxon>
        <taxon>Pseudomonadales</taxon>
        <taxon>Pseudomonadaceae</taxon>
        <taxon>Pseudomonas</taxon>
    </lineage>
</organism>
<accession>A0AAE6V1G2</accession>
<sequence length="40" mass="4485">MDLILSGFLHFQEEVAYFGEHVLPLVRALEAERGLDKAVA</sequence>
<keyword evidence="1" id="KW-0560">Oxidoreductase</keyword>
<reference evidence="1 2" key="1">
    <citation type="submission" date="2019-05" db="EMBL/GenBank/DDBJ databases">
        <title>Complete genome sequence of Pseudomonas Pseudomonas resinovorans.</title>
        <authorList>
            <person name="Chen H.-P."/>
        </authorList>
    </citation>
    <scope>NUCLEOTIDE SEQUENCE [LARGE SCALE GENOMIC DNA]</scope>
    <source>
        <strain evidence="1 2">TCU-CK1</strain>
    </source>
</reference>
<dbReference type="Proteomes" id="UP000464593">
    <property type="component" value="Chromosome"/>
</dbReference>
<protein>
    <submittedName>
        <fullName evidence="1">Sulfonate monooxygenase MsuD</fullName>
    </submittedName>
</protein>
<evidence type="ECO:0000313" key="1">
    <source>
        <dbReference type="EMBL" id="QHB27051.1"/>
    </source>
</evidence>
<dbReference type="AlphaFoldDB" id="A0AAE6V1G2"/>
<keyword evidence="1" id="KW-0503">Monooxygenase</keyword>
<evidence type="ECO:0000313" key="2">
    <source>
        <dbReference type="Proteomes" id="UP000464593"/>
    </source>
</evidence>
<gene>
    <name evidence="1" type="ORF">TCK1_1705</name>
</gene>